<dbReference type="STRING" id="4795.A0A225VQE3"/>
<organism evidence="3 4">
    <name type="scientific">Phytophthora megakarya</name>
    <dbReference type="NCBI Taxonomy" id="4795"/>
    <lineage>
        <taxon>Eukaryota</taxon>
        <taxon>Sar</taxon>
        <taxon>Stramenopiles</taxon>
        <taxon>Oomycota</taxon>
        <taxon>Peronosporomycetes</taxon>
        <taxon>Peronosporales</taxon>
        <taxon>Peronosporaceae</taxon>
        <taxon>Phytophthora</taxon>
    </lineage>
</organism>
<feature type="compositionally biased region" description="Acidic residues" evidence="2">
    <location>
        <begin position="345"/>
        <end position="355"/>
    </location>
</feature>
<keyword evidence="4" id="KW-1185">Reference proteome</keyword>
<feature type="compositionally biased region" description="Acidic residues" evidence="2">
    <location>
        <begin position="459"/>
        <end position="471"/>
    </location>
</feature>
<reference evidence="4" key="1">
    <citation type="submission" date="2017-03" db="EMBL/GenBank/DDBJ databases">
        <title>Phytopthora megakarya and P. palmivora, two closely related causual agents of cacao black pod achieved similar genome size and gene model numbers by different mechanisms.</title>
        <authorList>
            <person name="Ali S."/>
            <person name="Shao J."/>
            <person name="Larry D.J."/>
            <person name="Kronmiller B."/>
            <person name="Shen D."/>
            <person name="Strem M.D."/>
            <person name="Melnick R.L."/>
            <person name="Guiltinan M.J."/>
            <person name="Tyler B.M."/>
            <person name="Meinhardt L.W."/>
            <person name="Bailey B.A."/>
        </authorList>
    </citation>
    <scope>NUCLEOTIDE SEQUENCE [LARGE SCALE GENOMIC DNA]</scope>
    <source>
        <strain evidence="4">zdho120</strain>
    </source>
</reference>
<keyword evidence="1" id="KW-0175">Coiled coil</keyword>
<dbReference type="AlphaFoldDB" id="A0A225VQE3"/>
<feature type="coiled-coil region" evidence="1">
    <location>
        <begin position="268"/>
        <end position="295"/>
    </location>
</feature>
<sequence length="711" mass="79842">MVARHRPLHLYPAHNRLLWSCARPAASAGDDTPSPVARTPDLGETIKLIRPGVLPASHASPQGCTNIKPTRAVIPPKRGLDADSFVVGVSVHAAAYRSDTHVQDGYGDVANLLIFDGLSNQDLDDLAQIVGSQSEVCSMVLCPFPGPDDQPLENFEAFLDSLLVRRQMAPVFRQFESERFAEHLFYSISLLHRVLSHHRSSASTRASAGHSVQDTSLRSKYDSLAHDYGFLEAYHEQKCKSLEDTVDDVKSQVDLGLSVADDERAVRETRLTDQVQKLEARLASVMQAISRLAKAKWAKAFDADKLMAFPHENHGSIRGHWNRLRVRYPTPDWVEDLASDDEEIVVSDGDDDAPDQESKSDEKPPASSLPLETSVLDVAPTEKSSSDLRLDTLLTMQAEFGYCFAVKMIDSMDSVRPKKYFRTAEIALKARLLTADYPSEWPKLCNMKDDSLSAHETIEIGESEEEADPADEAYNSKDEAEVQPGNDGDTLSEDETETASERAREKYPGIFSSSDDSSEVMFANRQKYLYFHLRSDLTPTAVKAIDKHIKFMKDNSRAFWGMLHWFVMKTQPEKGEDAGSRNDDNATSCAIYGDRSNRHVGRGFKKRLERIFKRGVPRTIIWEPGFWLYPPKVCYLFLAHRKTPNSSGGKFTLEQQVEAAEREFPARTQWTAYCSDIDRFAHAPKEVRDQLKPEGIRRQNPIHSPAAEVLR</sequence>
<proteinExistence type="predicted"/>
<feature type="region of interest" description="Disordered" evidence="2">
    <location>
        <begin position="692"/>
        <end position="711"/>
    </location>
</feature>
<comment type="caution">
    <text evidence="3">The sequence shown here is derived from an EMBL/GenBank/DDBJ whole genome shotgun (WGS) entry which is preliminary data.</text>
</comment>
<evidence type="ECO:0000313" key="4">
    <source>
        <dbReference type="Proteomes" id="UP000198211"/>
    </source>
</evidence>
<dbReference type="EMBL" id="NBNE01003408">
    <property type="protein sequence ID" value="OWZ07771.1"/>
    <property type="molecule type" value="Genomic_DNA"/>
</dbReference>
<evidence type="ECO:0000256" key="1">
    <source>
        <dbReference type="SAM" id="Coils"/>
    </source>
</evidence>
<name>A0A225VQE3_9STRA</name>
<accession>A0A225VQE3</accession>
<feature type="region of interest" description="Disordered" evidence="2">
    <location>
        <begin position="459"/>
        <end position="516"/>
    </location>
</feature>
<dbReference type="Proteomes" id="UP000198211">
    <property type="component" value="Unassembled WGS sequence"/>
</dbReference>
<evidence type="ECO:0000313" key="3">
    <source>
        <dbReference type="EMBL" id="OWZ07771.1"/>
    </source>
</evidence>
<evidence type="ECO:0000256" key="2">
    <source>
        <dbReference type="SAM" id="MobiDB-lite"/>
    </source>
</evidence>
<gene>
    <name evidence="3" type="ORF">PHMEG_00019795</name>
</gene>
<protein>
    <submittedName>
        <fullName evidence="3">Uncharacterized protein</fullName>
    </submittedName>
</protein>
<feature type="region of interest" description="Disordered" evidence="2">
    <location>
        <begin position="345"/>
        <end position="373"/>
    </location>
</feature>